<dbReference type="Pfam" id="PF00158">
    <property type="entry name" value="Sigma54_activat"/>
    <property type="match status" value="1"/>
</dbReference>
<dbReference type="GO" id="GO:0005524">
    <property type="term" value="F:ATP binding"/>
    <property type="evidence" value="ECO:0007669"/>
    <property type="project" value="UniProtKB-KW"/>
</dbReference>
<dbReference type="PANTHER" id="PTHR32071:SF113">
    <property type="entry name" value="ALGINATE BIOSYNTHESIS TRANSCRIPTIONAL REGULATORY PROTEIN ALGB"/>
    <property type="match status" value="1"/>
</dbReference>
<dbReference type="InterPro" id="IPR011006">
    <property type="entry name" value="CheY-like_superfamily"/>
</dbReference>
<evidence type="ECO:0000259" key="7">
    <source>
        <dbReference type="PROSITE" id="PS50045"/>
    </source>
</evidence>
<name>A0A316DXH5_9FLAO</name>
<keyword evidence="12" id="KW-1185">Reference proteome</keyword>
<comment type="caution">
    <text evidence="10">The sequence shown here is derived from an EMBL/GenBank/DDBJ whole genome shotgun (WGS) entry which is preliminary data.</text>
</comment>
<evidence type="ECO:0000256" key="1">
    <source>
        <dbReference type="ARBA" id="ARBA00022741"/>
    </source>
</evidence>
<gene>
    <name evidence="9" type="ORF">HZY62_12520</name>
    <name evidence="10" type="ORF">LX92_02691</name>
</gene>
<dbReference type="PROSITE" id="PS00676">
    <property type="entry name" value="SIGMA54_INTERACT_2"/>
    <property type="match status" value="1"/>
</dbReference>
<dbReference type="PROSITE" id="PS00688">
    <property type="entry name" value="SIGMA54_INTERACT_3"/>
    <property type="match status" value="1"/>
</dbReference>
<dbReference type="PROSITE" id="PS50045">
    <property type="entry name" value="SIGMA54_INTERACT_4"/>
    <property type="match status" value="1"/>
</dbReference>
<dbReference type="InterPro" id="IPR003593">
    <property type="entry name" value="AAA+_ATPase"/>
</dbReference>
<evidence type="ECO:0000313" key="12">
    <source>
        <dbReference type="Proteomes" id="UP000651837"/>
    </source>
</evidence>
<dbReference type="SUPFAM" id="SSF52172">
    <property type="entry name" value="CheY-like"/>
    <property type="match status" value="1"/>
</dbReference>
<keyword evidence="1" id="KW-0547">Nucleotide-binding</keyword>
<dbReference type="InterPro" id="IPR002197">
    <property type="entry name" value="HTH_Fis"/>
</dbReference>
<keyword evidence="6" id="KW-0597">Phosphoprotein</keyword>
<dbReference type="CDD" id="cd00009">
    <property type="entry name" value="AAA"/>
    <property type="match status" value="1"/>
</dbReference>
<protein>
    <submittedName>
        <fullName evidence="10">DNA-binding NtrC family response regulator</fullName>
    </submittedName>
    <submittedName>
        <fullName evidence="9">Sigma-54-dependent Fis family transcriptional regulator</fullName>
    </submittedName>
</protein>
<evidence type="ECO:0000313" key="10">
    <source>
        <dbReference type="EMBL" id="PWK22754.1"/>
    </source>
</evidence>
<dbReference type="SMART" id="SM00382">
    <property type="entry name" value="AAA"/>
    <property type="match status" value="1"/>
</dbReference>
<dbReference type="Pfam" id="PF25601">
    <property type="entry name" value="AAA_lid_14"/>
    <property type="match status" value="1"/>
</dbReference>
<dbReference type="InterPro" id="IPR027417">
    <property type="entry name" value="P-loop_NTPase"/>
</dbReference>
<organism evidence="10 11">
    <name type="scientific">Maribacter polysiphoniae</name>
    <dbReference type="NCBI Taxonomy" id="429344"/>
    <lineage>
        <taxon>Bacteria</taxon>
        <taxon>Pseudomonadati</taxon>
        <taxon>Bacteroidota</taxon>
        <taxon>Flavobacteriia</taxon>
        <taxon>Flavobacteriales</taxon>
        <taxon>Flavobacteriaceae</taxon>
        <taxon>Maribacter</taxon>
    </lineage>
</organism>
<dbReference type="InterPro" id="IPR025943">
    <property type="entry name" value="Sigma_54_int_dom_ATP-bd_2"/>
</dbReference>
<dbReference type="InterPro" id="IPR058031">
    <property type="entry name" value="AAA_lid_NorR"/>
</dbReference>
<dbReference type="Gene3D" id="1.10.10.60">
    <property type="entry name" value="Homeodomain-like"/>
    <property type="match status" value="1"/>
</dbReference>
<dbReference type="RefSeq" id="WP_109651439.1">
    <property type="nucleotide sequence ID" value="NZ_JACWLN010000005.1"/>
</dbReference>
<evidence type="ECO:0000256" key="5">
    <source>
        <dbReference type="ARBA" id="ARBA00023163"/>
    </source>
</evidence>
<dbReference type="SUPFAM" id="SSF46689">
    <property type="entry name" value="Homeodomain-like"/>
    <property type="match status" value="1"/>
</dbReference>
<dbReference type="GO" id="GO:0006355">
    <property type="term" value="P:regulation of DNA-templated transcription"/>
    <property type="evidence" value="ECO:0007669"/>
    <property type="project" value="InterPro"/>
</dbReference>
<evidence type="ECO:0000256" key="2">
    <source>
        <dbReference type="ARBA" id="ARBA00022840"/>
    </source>
</evidence>
<dbReference type="SUPFAM" id="SSF52540">
    <property type="entry name" value="P-loop containing nucleoside triphosphate hydrolases"/>
    <property type="match status" value="1"/>
</dbReference>
<evidence type="ECO:0000256" key="3">
    <source>
        <dbReference type="ARBA" id="ARBA00023015"/>
    </source>
</evidence>
<dbReference type="PROSITE" id="PS50110">
    <property type="entry name" value="RESPONSE_REGULATORY"/>
    <property type="match status" value="1"/>
</dbReference>
<evidence type="ECO:0000259" key="8">
    <source>
        <dbReference type="PROSITE" id="PS50110"/>
    </source>
</evidence>
<dbReference type="Pfam" id="PF02954">
    <property type="entry name" value="HTH_8"/>
    <property type="match status" value="1"/>
</dbReference>
<evidence type="ECO:0000256" key="6">
    <source>
        <dbReference type="PROSITE-ProRule" id="PRU00169"/>
    </source>
</evidence>
<keyword evidence="3" id="KW-0805">Transcription regulation</keyword>
<dbReference type="InterPro" id="IPR025944">
    <property type="entry name" value="Sigma_54_int_dom_CS"/>
</dbReference>
<evidence type="ECO:0000256" key="4">
    <source>
        <dbReference type="ARBA" id="ARBA00023125"/>
    </source>
</evidence>
<dbReference type="GO" id="GO:0043565">
    <property type="term" value="F:sequence-specific DNA binding"/>
    <property type="evidence" value="ECO:0007669"/>
    <property type="project" value="InterPro"/>
</dbReference>
<dbReference type="InterPro" id="IPR002078">
    <property type="entry name" value="Sigma_54_int"/>
</dbReference>
<dbReference type="SMART" id="SM00448">
    <property type="entry name" value="REC"/>
    <property type="match status" value="1"/>
</dbReference>
<evidence type="ECO:0000313" key="9">
    <source>
        <dbReference type="EMBL" id="MBD1261420.1"/>
    </source>
</evidence>
<dbReference type="EMBL" id="QGGQ01000006">
    <property type="protein sequence ID" value="PWK22754.1"/>
    <property type="molecule type" value="Genomic_DNA"/>
</dbReference>
<keyword evidence="4 10" id="KW-0238">DNA-binding</keyword>
<dbReference type="PANTHER" id="PTHR32071">
    <property type="entry name" value="TRANSCRIPTIONAL REGULATORY PROTEIN"/>
    <property type="match status" value="1"/>
</dbReference>
<feature type="domain" description="Response regulatory" evidence="8">
    <location>
        <begin position="7"/>
        <end position="126"/>
    </location>
</feature>
<dbReference type="Gene3D" id="3.40.50.2300">
    <property type="match status" value="1"/>
</dbReference>
<accession>A0A316DXH5</accession>
<evidence type="ECO:0000313" key="11">
    <source>
        <dbReference type="Proteomes" id="UP000245667"/>
    </source>
</evidence>
<feature type="modified residue" description="4-aspartylphosphate" evidence="6">
    <location>
        <position position="56"/>
    </location>
</feature>
<dbReference type="PRINTS" id="PR01590">
    <property type="entry name" value="HTHFIS"/>
</dbReference>
<dbReference type="FunFam" id="3.40.50.300:FF:000006">
    <property type="entry name" value="DNA-binding transcriptional regulator NtrC"/>
    <property type="match status" value="1"/>
</dbReference>
<proteinExistence type="predicted"/>
<dbReference type="GO" id="GO:0000160">
    <property type="term" value="P:phosphorelay signal transduction system"/>
    <property type="evidence" value="ECO:0007669"/>
    <property type="project" value="InterPro"/>
</dbReference>
<reference evidence="10 11" key="1">
    <citation type="submission" date="2018-05" db="EMBL/GenBank/DDBJ databases">
        <title>Genomic Encyclopedia of Archaeal and Bacterial Type Strains, Phase II (KMG-II): from individual species to whole genera.</title>
        <authorList>
            <person name="Goeker M."/>
        </authorList>
    </citation>
    <scope>NUCLEOTIDE SEQUENCE [LARGE SCALE GENOMIC DNA]</scope>
    <source>
        <strain evidence="10 11">DSM 23514</strain>
    </source>
</reference>
<dbReference type="EMBL" id="JACWLN010000005">
    <property type="protein sequence ID" value="MBD1261420.1"/>
    <property type="molecule type" value="Genomic_DNA"/>
</dbReference>
<reference evidence="9 12" key="2">
    <citation type="submission" date="2020-07" db="EMBL/GenBank/DDBJ databases">
        <title>The draft genome sequence of Maribacter polysiphoniae KCTC 22021.</title>
        <authorList>
            <person name="Mu L."/>
        </authorList>
    </citation>
    <scope>NUCLEOTIDE SEQUENCE [LARGE SCALE GENOMIC DNA]</scope>
    <source>
        <strain evidence="9 12">KCTC 22021</strain>
    </source>
</reference>
<keyword evidence="5" id="KW-0804">Transcription</keyword>
<dbReference type="Pfam" id="PF00072">
    <property type="entry name" value="Response_reg"/>
    <property type="match status" value="1"/>
</dbReference>
<dbReference type="Proteomes" id="UP000245667">
    <property type="component" value="Unassembled WGS sequence"/>
</dbReference>
<dbReference type="AlphaFoldDB" id="A0A316DXH5"/>
<sequence>MGKKKYTLLLVDDDPDILYSLKLFLGRFYSEVITLSDPKKIMTTLSQSVVDLVLMDMNFRRGEQSGNEGLYWLKRVNEVSPETVVVLMTAYSSVGLAVEGIKLGAYDFLLKPWDNDKLLVTIDGGIAQRKSKKQGEKFKKITTSLDMDGHRVIGTSKAFKEVVNMVEKVADTNANVLLLGENGTGKFVVAKMLHNLSSRRDKIFAHVDLGSLNGNLFESELFGYAKGAFTDAREDSIGRFELADEGTLFLDEIGNLPIHLQTKLLSVLQNRKVVRLGESRERAIDVRIICATNMDLHAMVEQKEFRQDLLYRINTMEILVPPLRDRVDDIPLLATFFLERNKKKYQKGKLQFSSAAIEALKDYRWPGNVRELEHMVERAVILCDENEISESDLHFGPQRKKENFIASLNLEETERMLVEMALEKHRGNVTNAARDLGITRAALYRRMEKYKL</sequence>
<feature type="domain" description="Sigma-54 factor interaction" evidence="7">
    <location>
        <begin position="152"/>
        <end position="381"/>
    </location>
</feature>
<dbReference type="InterPro" id="IPR009057">
    <property type="entry name" value="Homeodomain-like_sf"/>
</dbReference>
<dbReference type="OrthoDB" id="5401077at2"/>
<dbReference type="Proteomes" id="UP000651837">
    <property type="component" value="Unassembled WGS sequence"/>
</dbReference>
<dbReference type="Gene3D" id="1.10.8.60">
    <property type="match status" value="1"/>
</dbReference>
<dbReference type="Gene3D" id="3.40.50.300">
    <property type="entry name" value="P-loop containing nucleotide triphosphate hydrolases"/>
    <property type="match status" value="1"/>
</dbReference>
<keyword evidence="2" id="KW-0067">ATP-binding</keyword>
<dbReference type="InterPro" id="IPR001789">
    <property type="entry name" value="Sig_transdc_resp-reg_receiver"/>
</dbReference>